<name>A0A382BUE3_9ZZZZ</name>
<organism evidence="3">
    <name type="scientific">marine metagenome</name>
    <dbReference type="NCBI Taxonomy" id="408172"/>
    <lineage>
        <taxon>unclassified sequences</taxon>
        <taxon>metagenomes</taxon>
        <taxon>ecological metagenomes</taxon>
    </lineage>
</organism>
<feature type="non-terminal residue" evidence="3">
    <location>
        <position position="1"/>
    </location>
</feature>
<accession>A0A382BUE3</accession>
<dbReference type="InterPro" id="IPR013783">
    <property type="entry name" value="Ig-like_fold"/>
</dbReference>
<feature type="compositionally biased region" description="Low complexity" evidence="2">
    <location>
        <begin position="300"/>
        <end position="321"/>
    </location>
</feature>
<dbReference type="EMBL" id="UINC01031412">
    <property type="protein sequence ID" value="SVB17415.1"/>
    <property type="molecule type" value="Genomic_DNA"/>
</dbReference>
<sequence>ITHAGIPTGTNAVLLVHPVHPAQVISTAKSLMERMDRFQASAEKEKYIEMFSALETLKKNVNDGFKGSQDLAMSSAPPEVQQFMENLDQVGEKISQLAGSFAAGNGNVIVSTSDVDQLITMLNQIASSPEKLCCPMIDGFRGDVPQEPKDEVKALINSESTGFYSKMSTDLLAAIELLKDGDMEAALEKLDVATADGEAWTDNTVMPLASKFYTDMEAYIAEQSSEEAEESENIRENAEKEVLVVETMLAGDTDWISPNVKADLNTRLDELQTALSGDNDEVLLAALTAMVELMQSLQESQGQGPADQGQGQSPAGQASSLTELLSAASSGIQQAEDLLEVNAANITPETRAVIEGNISNLQQALSSDNPDKIEAALTDLIESLQLLRAEETKNYEPASTVNLQCPPMLLVGDKLECGFGSEGTLVNYQWTAVFSGDGSQVSSTEQMFSATYEQAGIVSLKLIACSSNGQCVEGNHTVEIITPEQVKS</sequence>
<dbReference type="SUPFAM" id="SSF49299">
    <property type="entry name" value="PKD domain"/>
    <property type="match status" value="1"/>
</dbReference>
<feature type="region of interest" description="Disordered" evidence="2">
    <location>
        <begin position="297"/>
        <end position="321"/>
    </location>
</feature>
<evidence type="ECO:0000256" key="2">
    <source>
        <dbReference type="SAM" id="MobiDB-lite"/>
    </source>
</evidence>
<reference evidence="3" key="1">
    <citation type="submission" date="2018-05" db="EMBL/GenBank/DDBJ databases">
        <authorList>
            <person name="Lanie J.A."/>
            <person name="Ng W.-L."/>
            <person name="Kazmierczak K.M."/>
            <person name="Andrzejewski T.M."/>
            <person name="Davidsen T.M."/>
            <person name="Wayne K.J."/>
            <person name="Tettelin H."/>
            <person name="Glass J.I."/>
            <person name="Rusch D."/>
            <person name="Podicherti R."/>
            <person name="Tsui H.-C.T."/>
            <person name="Winkler M.E."/>
        </authorList>
    </citation>
    <scope>NUCLEOTIDE SEQUENCE</scope>
</reference>
<evidence type="ECO:0000313" key="3">
    <source>
        <dbReference type="EMBL" id="SVB17415.1"/>
    </source>
</evidence>
<dbReference type="CDD" id="cd00146">
    <property type="entry name" value="PKD"/>
    <property type="match status" value="1"/>
</dbReference>
<proteinExistence type="predicted"/>
<protein>
    <recommendedName>
        <fullName evidence="4">PKD domain-containing protein</fullName>
    </recommendedName>
</protein>
<dbReference type="InterPro" id="IPR035986">
    <property type="entry name" value="PKD_dom_sf"/>
</dbReference>
<evidence type="ECO:0008006" key="4">
    <source>
        <dbReference type="Google" id="ProtNLM"/>
    </source>
</evidence>
<evidence type="ECO:0000256" key="1">
    <source>
        <dbReference type="SAM" id="Coils"/>
    </source>
</evidence>
<keyword evidence="1" id="KW-0175">Coiled coil</keyword>
<feature type="coiled-coil region" evidence="1">
    <location>
        <begin position="221"/>
        <end position="281"/>
    </location>
</feature>
<dbReference type="Gene3D" id="2.60.40.10">
    <property type="entry name" value="Immunoglobulins"/>
    <property type="match status" value="1"/>
</dbReference>
<gene>
    <name evidence="3" type="ORF">METZ01_LOCUS170269</name>
</gene>
<dbReference type="AlphaFoldDB" id="A0A382BUE3"/>